<feature type="transmembrane region" description="Helical" evidence="1">
    <location>
        <begin position="15"/>
        <end position="35"/>
    </location>
</feature>
<keyword evidence="1" id="KW-0472">Membrane</keyword>
<evidence type="ECO:0000256" key="1">
    <source>
        <dbReference type="SAM" id="Phobius"/>
    </source>
</evidence>
<gene>
    <name evidence="2" type="ORF">BC938DRAFT_475588</name>
</gene>
<feature type="transmembrane region" description="Helical" evidence="1">
    <location>
        <begin position="55"/>
        <end position="77"/>
    </location>
</feature>
<dbReference type="AlphaFoldDB" id="A0A433PRY1"/>
<name>A0A433PRY1_9FUNG</name>
<evidence type="ECO:0000313" key="2">
    <source>
        <dbReference type="EMBL" id="RUS20280.1"/>
    </source>
</evidence>
<protein>
    <submittedName>
        <fullName evidence="2">Uncharacterized protein</fullName>
    </submittedName>
</protein>
<keyword evidence="1" id="KW-1133">Transmembrane helix</keyword>
<comment type="caution">
    <text evidence="2">The sequence shown here is derived from an EMBL/GenBank/DDBJ whole genome shotgun (WGS) entry which is preliminary data.</text>
</comment>
<accession>A0A433PRY1</accession>
<proteinExistence type="predicted"/>
<dbReference type="Proteomes" id="UP000274822">
    <property type="component" value="Unassembled WGS sequence"/>
</dbReference>
<keyword evidence="1" id="KW-0812">Transmembrane</keyword>
<reference evidence="2 3" key="1">
    <citation type="journal article" date="2018" name="New Phytol.">
        <title>Phylogenomics of Endogonaceae and evolution of mycorrhizas within Mucoromycota.</title>
        <authorList>
            <person name="Chang Y."/>
            <person name="Desiro A."/>
            <person name="Na H."/>
            <person name="Sandor L."/>
            <person name="Lipzen A."/>
            <person name="Clum A."/>
            <person name="Barry K."/>
            <person name="Grigoriev I.V."/>
            <person name="Martin F.M."/>
            <person name="Stajich J.E."/>
            <person name="Smith M.E."/>
            <person name="Bonito G."/>
            <person name="Spatafora J.W."/>
        </authorList>
    </citation>
    <scope>NUCLEOTIDE SEQUENCE [LARGE SCALE GENOMIC DNA]</scope>
    <source>
        <strain evidence="2 3">AD002</strain>
    </source>
</reference>
<keyword evidence="3" id="KW-1185">Reference proteome</keyword>
<sequence>MCFACDILKDNPEMFLISLGLMVAFIIFSSIWLVIFSRLWLLGNVKSNDGTLFLALFYIVIAFGMFCRCWDCLLMCLPKKTPSVLRVV</sequence>
<organism evidence="2 3">
    <name type="scientific">Jimgerdemannia flammicorona</name>
    <dbReference type="NCBI Taxonomy" id="994334"/>
    <lineage>
        <taxon>Eukaryota</taxon>
        <taxon>Fungi</taxon>
        <taxon>Fungi incertae sedis</taxon>
        <taxon>Mucoromycota</taxon>
        <taxon>Mucoromycotina</taxon>
        <taxon>Endogonomycetes</taxon>
        <taxon>Endogonales</taxon>
        <taxon>Endogonaceae</taxon>
        <taxon>Jimgerdemannia</taxon>
    </lineage>
</organism>
<dbReference type="EMBL" id="RBNJ01021142">
    <property type="protein sequence ID" value="RUS20280.1"/>
    <property type="molecule type" value="Genomic_DNA"/>
</dbReference>
<evidence type="ECO:0000313" key="3">
    <source>
        <dbReference type="Proteomes" id="UP000274822"/>
    </source>
</evidence>